<evidence type="ECO:0000256" key="3">
    <source>
        <dbReference type="SAM" id="MobiDB-lite"/>
    </source>
</evidence>
<dbReference type="SMART" id="SM00181">
    <property type="entry name" value="EGF"/>
    <property type="match status" value="4"/>
</dbReference>
<dbReference type="Gene3D" id="4.10.400.10">
    <property type="entry name" value="Low-density Lipoprotein Receptor"/>
    <property type="match status" value="2"/>
</dbReference>
<feature type="domain" description="EGF-like" evidence="5">
    <location>
        <begin position="165"/>
        <end position="196"/>
    </location>
</feature>
<feature type="domain" description="EGF-like" evidence="5">
    <location>
        <begin position="102"/>
        <end position="132"/>
    </location>
</feature>
<dbReference type="EMBL" id="CP111012">
    <property type="protein sequence ID" value="WAQ93838.1"/>
    <property type="molecule type" value="Genomic_DNA"/>
</dbReference>
<keyword evidence="7" id="KW-1185">Reference proteome</keyword>
<dbReference type="Proteomes" id="UP001164746">
    <property type="component" value="Chromosome 1"/>
</dbReference>
<name>A0ABY7DCM5_MYAAR</name>
<dbReference type="PROSITE" id="PS50068">
    <property type="entry name" value="LDLRA_2"/>
    <property type="match status" value="2"/>
</dbReference>
<feature type="domain" description="EGF-like" evidence="5">
    <location>
        <begin position="198"/>
        <end position="233"/>
    </location>
</feature>
<protein>
    <submittedName>
        <fullName evidence="6">SREC2-like protein</fullName>
    </submittedName>
</protein>
<sequence>MQCVYNIHVCDGYKNCVKGEDESPPVCDMDVCHQKGRFYCNASMKCIMNFRVCDGNNDCVNGEDESLPACALIRWCVSKMSSGEGCLGECKPGYFGKYCEKTCSKECFNGSCNSSSGICTYCSPGYFGKYCQPCSEKCVDRLCNSATGICKECTSGYFGKNCEKTCSKECTNEICNRSNGVCLYGCENGYWDKKCNSKCSTNCEGDAYGNRCNSSTGECTNGCTRGWSGIFCEELTDNSIKTTLIVIAAMFTVVVGIFCYVWARKRFIRQQNERIEPGQVFPVDLKPRQQPSGSRRRQSSSVYADINEDTMEEYHYICEQNTPDHYDEINVTIFDRDIRVVPSKGFTDDSNSVQSVTESKDELGTSDESISRRSVTHPYSDLDHACNTDNLNGVSVVEFYSSIELPAASDSEKGEEIFEDSMLSGSSALFQLIDATINSIVHAFLLPWIDSDSGSTAYLANGQVYCNTSLKCIPVRELCDGIDNCHDGEDEHTFTC</sequence>
<dbReference type="Pfam" id="PF00057">
    <property type="entry name" value="Ldl_recept_a"/>
    <property type="match status" value="1"/>
</dbReference>
<feature type="transmembrane region" description="Helical" evidence="4">
    <location>
        <begin position="244"/>
        <end position="263"/>
    </location>
</feature>
<feature type="domain" description="EGF-like" evidence="5">
    <location>
        <begin position="133"/>
        <end position="163"/>
    </location>
</feature>
<feature type="non-terminal residue" evidence="6">
    <location>
        <position position="1"/>
    </location>
</feature>
<feature type="compositionally biased region" description="Polar residues" evidence="3">
    <location>
        <begin position="348"/>
        <end position="357"/>
    </location>
</feature>
<evidence type="ECO:0000256" key="1">
    <source>
        <dbReference type="ARBA" id="ARBA00023157"/>
    </source>
</evidence>
<gene>
    <name evidence="6" type="ORF">MAR_006309</name>
</gene>
<evidence type="ECO:0000313" key="7">
    <source>
        <dbReference type="Proteomes" id="UP001164746"/>
    </source>
</evidence>
<reference evidence="6" key="1">
    <citation type="submission" date="2022-11" db="EMBL/GenBank/DDBJ databases">
        <title>Centuries of genome instability and evolution in soft-shell clam transmissible cancer (bioRxiv).</title>
        <authorList>
            <person name="Hart S.F.M."/>
            <person name="Yonemitsu M.A."/>
            <person name="Giersch R.M."/>
            <person name="Beal B.F."/>
            <person name="Arriagada G."/>
            <person name="Davis B.W."/>
            <person name="Ostrander E.A."/>
            <person name="Goff S.P."/>
            <person name="Metzger M.J."/>
        </authorList>
    </citation>
    <scope>NUCLEOTIDE SEQUENCE</scope>
    <source>
        <strain evidence="6">MELC-2E11</strain>
        <tissue evidence="6">Siphon/mantle</tissue>
    </source>
</reference>
<dbReference type="Gene3D" id="2.40.128.620">
    <property type="match status" value="1"/>
</dbReference>
<keyword evidence="4" id="KW-0472">Membrane</keyword>
<keyword evidence="4" id="KW-0812">Transmembrane</keyword>
<feature type="region of interest" description="Disordered" evidence="3">
    <location>
        <begin position="347"/>
        <end position="374"/>
    </location>
</feature>
<evidence type="ECO:0000259" key="5">
    <source>
        <dbReference type="SMART" id="SM00181"/>
    </source>
</evidence>
<comment type="caution">
    <text evidence="2">Lacks conserved residue(s) required for the propagation of feature annotation.</text>
</comment>
<proteinExistence type="predicted"/>
<dbReference type="InterPro" id="IPR000742">
    <property type="entry name" value="EGF"/>
</dbReference>
<keyword evidence="1" id="KW-1015">Disulfide bond</keyword>
<evidence type="ECO:0000256" key="2">
    <source>
        <dbReference type="PROSITE-ProRule" id="PRU00124"/>
    </source>
</evidence>
<accession>A0ABY7DCM5</accession>
<dbReference type="PROSITE" id="PS01209">
    <property type="entry name" value="LDLRA_1"/>
    <property type="match status" value="1"/>
</dbReference>
<feature type="region of interest" description="Disordered" evidence="3">
    <location>
        <begin position="280"/>
        <end position="303"/>
    </location>
</feature>
<dbReference type="SMART" id="SM00192">
    <property type="entry name" value="LDLa"/>
    <property type="match status" value="2"/>
</dbReference>
<dbReference type="SUPFAM" id="SSF57424">
    <property type="entry name" value="LDL receptor-like module"/>
    <property type="match status" value="2"/>
</dbReference>
<dbReference type="InterPro" id="IPR036055">
    <property type="entry name" value="LDL_receptor-like_sf"/>
</dbReference>
<evidence type="ECO:0000256" key="4">
    <source>
        <dbReference type="SAM" id="Phobius"/>
    </source>
</evidence>
<dbReference type="InterPro" id="IPR002172">
    <property type="entry name" value="LDrepeatLR_classA_rpt"/>
</dbReference>
<keyword evidence="4" id="KW-1133">Transmembrane helix</keyword>
<organism evidence="6 7">
    <name type="scientific">Mya arenaria</name>
    <name type="common">Soft-shell clam</name>
    <dbReference type="NCBI Taxonomy" id="6604"/>
    <lineage>
        <taxon>Eukaryota</taxon>
        <taxon>Metazoa</taxon>
        <taxon>Spiralia</taxon>
        <taxon>Lophotrochozoa</taxon>
        <taxon>Mollusca</taxon>
        <taxon>Bivalvia</taxon>
        <taxon>Autobranchia</taxon>
        <taxon>Heteroconchia</taxon>
        <taxon>Euheterodonta</taxon>
        <taxon>Imparidentia</taxon>
        <taxon>Neoheterodontei</taxon>
        <taxon>Myida</taxon>
        <taxon>Myoidea</taxon>
        <taxon>Myidae</taxon>
        <taxon>Mya</taxon>
    </lineage>
</organism>
<dbReference type="InterPro" id="IPR023415">
    <property type="entry name" value="LDLR_class-A_CS"/>
</dbReference>
<evidence type="ECO:0000313" key="6">
    <source>
        <dbReference type="EMBL" id="WAQ93838.1"/>
    </source>
</evidence>
<dbReference type="PRINTS" id="PR00261">
    <property type="entry name" value="LDLRECEPTOR"/>
</dbReference>